<keyword evidence="2" id="KW-1185">Reference proteome</keyword>
<sequence length="350" mass="38137">MNPFDTVLDWFSDKFRHDAEHRLASFLPDGAGSLKANEHYFRLWLDEMFLSRDRDWFSSWHPAVHSAVTFEFGDQTQVITRIAGASSLKDVDTNHLDRVITLSTALTALMPFRGGTVRINAALLAMQGTNSVKLLVDVLGEISTKLAVPQLSMALDIAKPLAQGVSALVGVTNGEMMLGLDATLSGTDLQSGSYAILFATPQEIAAADLSLVDHHLLLRGKPLTGQNYMVLRIERVDSRDDFDSLSAIYEPYQLAIDLLSQGDLPAAQNALKQAVRAALKSNDLSESDRRRVIDALKKRYADARDLLGAAAVSEFVSDSLDELISKQAISVAEASALGSISRNEAFQDMG</sequence>
<evidence type="ECO:0000313" key="2">
    <source>
        <dbReference type="Proteomes" id="UP000540989"/>
    </source>
</evidence>
<dbReference type="Proteomes" id="UP000540989">
    <property type="component" value="Unassembled WGS sequence"/>
</dbReference>
<protein>
    <submittedName>
        <fullName evidence="1">Uncharacterized protein</fullName>
    </submittedName>
</protein>
<gene>
    <name evidence="1" type="ORF">HDF16_005676</name>
</gene>
<comment type="caution">
    <text evidence="1">The sequence shown here is derived from an EMBL/GenBank/DDBJ whole genome shotgun (WGS) entry which is preliminary data.</text>
</comment>
<organism evidence="1 2">
    <name type="scientific">Granulicella aggregans</name>
    <dbReference type="NCBI Taxonomy" id="474949"/>
    <lineage>
        <taxon>Bacteria</taxon>
        <taxon>Pseudomonadati</taxon>
        <taxon>Acidobacteriota</taxon>
        <taxon>Terriglobia</taxon>
        <taxon>Terriglobales</taxon>
        <taxon>Acidobacteriaceae</taxon>
        <taxon>Granulicella</taxon>
    </lineage>
</organism>
<dbReference type="RefSeq" id="WP_184223551.1">
    <property type="nucleotide sequence ID" value="NZ_JACHIP010000023.1"/>
</dbReference>
<proteinExistence type="predicted"/>
<dbReference type="EMBL" id="JACHIP010000023">
    <property type="protein sequence ID" value="MBB5060940.1"/>
    <property type="molecule type" value="Genomic_DNA"/>
</dbReference>
<dbReference type="AlphaFoldDB" id="A0A7W7ZJ97"/>
<name>A0A7W7ZJ97_9BACT</name>
<accession>A0A7W7ZJ97</accession>
<reference evidence="1 2" key="1">
    <citation type="submission" date="2020-08" db="EMBL/GenBank/DDBJ databases">
        <title>Genomic Encyclopedia of Type Strains, Phase IV (KMG-V): Genome sequencing to study the core and pangenomes of soil and plant-associated prokaryotes.</title>
        <authorList>
            <person name="Whitman W."/>
        </authorList>
    </citation>
    <scope>NUCLEOTIDE SEQUENCE [LARGE SCALE GENOMIC DNA]</scope>
    <source>
        <strain evidence="1 2">M8UP14</strain>
    </source>
</reference>
<evidence type="ECO:0000313" key="1">
    <source>
        <dbReference type="EMBL" id="MBB5060940.1"/>
    </source>
</evidence>